<dbReference type="GO" id="GO:0016740">
    <property type="term" value="F:transferase activity"/>
    <property type="evidence" value="ECO:0007669"/>
    <property type="project" value="UniProtKB-KW"/>
</dbReference>
<dbReference type="Gene3D" id="3.90.550.10">
    <property type="entry name" value="Spore Coat Polysaccharide Biosynthesis Protein SpsA, Chain A"/>
    <property type="match status" value="1"/>
</dbReference>
<keyword evidence="2" id="KW-1185">Reference proteome</keyword>
<proteinExistence type="predicted"/>
<dbReference type="OrthoDB" id="6713581at2"/>
<dbReference type="Pfam" id="PF13641">
    <property type="entry name" value="Glyco_tranf_2_3"/>
    <property type="match status" value="1"/>
</dbReference>
<evidence type="ECO:0000313" key="2">
    <source>
        <dbReference type="Proteomes" id="UP000199034"/>
    </source>
</evidence>
<dbReference type="STRING" id="1045774.SAMN05421872_103225"/>
<organism evidence="1 2">
    <name type="scientific">Nocardioides lianchengensis</name>
    <dbReference type="NCBI Taxonomy" id="1045774"/>
    <lineage>
        <taxon>Bacteria</taxon>
        <taxon>Bacillati</taxon>
        <taxon>Actinomycetota</taxon>
        <taxon>Actinomycetes</taxon>
        <taxon>Propionibacteriales</taxon>
        <taxon>Nocardioidaceae</taxon>
        <taxon>Nocardioides</taxon>
    </lineage>
</organism>
<name>A0A1G6NDZ4_9ACTN</name>
<dbReference type="RefSeq" id="WP_090852851.1">
    <property type="nucleotide sequence ID" value="NZ_FMZM01000003.1"/>
</dbReference>
<dbReference type="AlphaFoldDB" id="A0A1G6NDZ4"/>
<sequence length="613" mass="67109">MALARRDVPTEAIRSVEELQALVRDLPAHTPEVRVEVDSLDLVRVLTVAGPELTVDRLVVRVRDWERPTARWNGQLGRVDHLLSATTSYPEEEPGTAEVDVRLSEPTPLASVARAVYPVLGVDRSHHGYGYAELATADVAPAALALLPTRTAPGIPELPSRYLEGVGLSRADLGLVGSPRVLEELRSTADDPHLTLVQHPLLVDATGHLSLTERLDRPIIDLSLHHPVGRLHTFDLPPGSFALTVRDGDLTFTPRDLDPDPEVEDLVGWSRPVTAALGGAEVRRLRPVESIDLSGLRPGSATDETVLCRRLAELAATGVVLHSLPLSFGRADDLLGARLAELLRSPYRPTKGLVRELRSVPQRREAMQRFGGFFELAGHAATLGHRLLPTVSAILSSMRPSRVSEVLRALAAQHYPHLEIAVALHGVKGPLDPEFEEAARLSGAQVLRYDASTPFGSVLADTARRTSGDLVVKIDDDDFYGPHVIGDLVLAYLYSGADVVGKTTEYLYFEEIDHTAHRMFQTERYHYQVAGGAMLLSRAALNDIGGWRPTPHSTDRSVLIRVGNAGGIGYRTQSLGYVYVRHSDGHTWKQADSLLMRNAPEQWPRFMPEIVSS</sequence>
<protein>
    <submittedName>
        <fullName evidence="1">Glycosyltransferase like family 2</fullName>
    </submittedName>
</protein>
<accession>A0A1G6NDZ4</accession>
<dbReference type="InterPro" id="IPR029044">
    <property type="entry name" value="Nucleotide-diphossugar_trans"/>
</dbReference>
<reference evidence="2" key="1">
    <citation type="submission" date="2016-10" db="EMBL/GenBank/DDBJ databases">
        <authorList>
            <person name="Varghese N."/>
            <person name="Submissions S."/>
        </authorList>
    </citation>
    <scope>NUCLEOTIDE SEQUENCE [LARGE SCALE GENOMIC DNA]</scope>
    <source>
        <strain evidence="2">CGMCC 4.6858</strain>
    </source>
</reference>
<dbReference type="SUPFAM" id="SSF53448">
    <property type="entry name" value="Nucleotide-diphospho-sugar transferases"/>
    <property type="match status" value="1"/>
</dbReference>
<keyword evidence="1" id="KW-0808">Transferase</keyword>
<evidence type="ECO:0000313" key="1">
    <source>
        <dbReference type="EMBL" id="SDC66059.1"/>
    </source>
</evidence>
<dbReference type="Proteomes" id="UP000199034">
    <property type="component" value="Unassembled WGS sequence"/>
</dbReference>
<gene>
    <name evidence="1" type="ORF">SAMN05421872_103225</name>
</gene>
<dbReference type="EMBL" id="FMZM01000003">
    <property type="protein sequence ID" value="SDC66059.1"/>
    <property type="molecule type" value="Genomic_DNA"/>
</dbReference>